<comment type="caution">
    <text evidence="2">The sequence shown here is derived from an EMBL/GenBank/DDBJ whole genome shotgun (WGS) entry which is preliminary data.</text>
</comment>
<dbReference type="Proteomes" id="UP001597052">
    <property type="component" value="Unassembled WGS sequence"/>
</dbReference>
<reference evidence="2 3" key="1">
    <citation type="journal article" date="2019" name="Int. J. Syst. Evol. Microbiol.">
        <title>The Global Catalogue of Microorganisms (GCM) 10K type strain sequencing project: providing services to taxonomists for standard genome sequencing and annotation.</title>
        <authorList>
            <consortium name="The Broad Institute Genomics Platform"/>
            <consortium name="The Broad Institute Genome Sequencing Center for Infectious Disease"/>
            <person name="Wu L."/>
            <person name="Ma J."/>
        </authorList>
    </citation>
    <scope>NUCLEOTIDE SEQUENCE [LARGE SCALE GENOMIC DNA]</scope>
    <source>
        <strain evidence="2 3">CGMCC 1.10593</strain>
    </source>
</reference>
<keyword evidence="3" id="KW-1185">Reference proteome</keyword>
<feature type="transmembrane region" description="Helical" evidence="1">
    <location>
        <begin position="34"/>
        <end position="53"/>
    </location>
</feature>
<organism evidence="2 3">
    <name type="scientific">Halohasta litorea</name>
    <dbReference type="NCBI Taxonomy" id="869891"/>
    <lineage>
        <taxon>Archaea</taxon>
        <taxon>Methanobacteriati</taxon>
        <taxon>Methanobacteriota</taxon>
        <taxon>Stenosarchaea group</taxon>
        <taxon>Halobacteria</taxon>
        <taxon>Halobacteriales</taxon>
        <taxon>Haloferacaceae</taxon>
        <taxon>Halohasta</taxon>
    </lineage>
</organism>
<evidence type="ECO:0000313" key="3">
    <source>
        <dbReference type="Proteomes" id="UP001597052"/>
    </source>
</evidence>
<feature type="transmembrane region" description="Helical" evidence="1">
    <location>
        <begin position="98"/>
        <end position="116"/>
    </location>
</feature>
<evidence type="ECO:0000256" key="1">
    <source>
        <dbReference type="SAM" id="Phobius"/>
    </source>
</evidence>
<protein>
    <submittedName>
        <fullName evidence="2">Uncharacterized protein</fullName>
    </submittedName>
</protein>
<accession>A0ABD6D8H4</accession>
<keyword evidence="1" id="KW-0472">Membrane</keyword>
<sequence length="127" mass="14060">MTESRSQFVKLAVLAVVVALGVDGILTPPDPSSQFRIVGMLTGAGFVGSYWLVYKSTVDLPTLRWDDLFRWYVSTLLFGFLVVLLIDPDSVSDNRISQILQLGILLISAGLAWVVVHSERIPWPGDR</sequence>
<keyword evidence="1" id="KW-0812">Transmembrane</keyword>
<keyword evidence="1" id="KW-1133">Transmembrane helix</keyword>
<dbReference type="RefSeq" id="WP_256395539.1">
    <property type="nucleotide sequence ID" value="NZ_JANHDJ010000002.1"/>
</dbReference>
<proteinExistence type="predicted"/>
<gene>
    <name evidence="2" type="ORF">ACFSBW_09405</name>
</gene>
<dbReference type="EMBL" id="JBHUDM010000002">
    <property type="protein sequence ID" value="MFD1642085.1"/>
    <property type="molecule type" value="Genomic_DNA"/>
</dbReference>
<dbReference type="AlphaFoldDB" id="A0ABD6D8H4"/>
<feature type="transmembrane region" description="Helical" evidence="1">
    <location>
        <begin position="68"/>
        <end position="86"/>
    </location>
</feature>
<name>A0ABD6D8H4_9EURY</name>
<evidence type="ECO:0000313" key="2">
    <source>
        <dbReference type="EMBL" id="MFD1642085.1"/>
    </source>
</evidence>